<gene>
    <name evidence="6" type="ORF">N425_01455</name>
</gene>
<comment type="caution">
    <text evidence="6">The sequence shown here is derived from an EMBL/GenBank/DDBJ whole genome shotgun (WGS) entry which is preliminary data.</text>
</comment>
<dbReference type="Gene3D" id="1.10.150.130">
    <property type="match status" value="1"/>
</dbReference>
<dbReference type="InterPro" id="IPR002104">
    <property type="entry name" value="Integrase_catalytic"/>
</dbReference>
<evidence type="ECO:0000256" key="2">
    <source>
        <dbReference type="ARBA" id="ARBA00023125"/>
    </source>
</evidence>
<evidence type="ECO:0000313" key="7">
    <source>
        <dbReference type="Proteomes" id="UP000018837"/>
    </source>
</evidence>
<dbReference type="EMBL" id="AYUF01000268">
    <property type="protein sequence ID" value="ETK02956.1"/>
    <property type="molecule type" value="Genomic_DNA"/>
</dbReference>
<protein>
    <submittedName>
        <fullName evidence="6">Integrase</fullName>
    </submittedName>
</protein>
<dbReference type="InterPro" id="IPR035386">
    <property type="entry name" value="Arm-DNA-bind_5"/>
</dbReference>
<name>W2C910_9BACT</name>
<organism evidence="6 7">
    <name type="scientific">Tannerella sp. oral taxon BU063 isolate Cell 2</name>
    <dbReference type="NCBI Taxonomy" id="1411148"/>
    <lineage>
        <taxon>Bacteria</taxon>
        <taxon>Pseudomonadati</taxon>
        <taxon>Bacteroidota</taxon>
        <taxon>Bacteroidia</taxon>
        <taxon>Bacteroidales</taxon>
        <taxon>Tannerellaceae</taxon>
        <taxon>Tannerella</taxon>
    </lineage>
</organism>
<dbReference type="PANTHER" id="PTHR30349:SF64">
    <property type="entry name" value="PROPHAGE INTEGRASE INTD-RELATED"/>
    <property type="match status" value="1"/>
</dbReference>
<dbReference type="GO" id="GO:0006310">
    <property type="term" value="P:DNA recombination"/>
    <property type="evidence" value="ECO:0007669"/>
    <property type="project" value="UniProtKB-KW"/>
</dbReference>
<dbReference type="Pfam" id="PF00589">
    <property type="entry name" value="Phage_integrase"/>
    <property type="match status" value="1"/>
</dbReference>
<dbReference type="SUPFAM" id="SSF56349">
    <property type="entry name" value="DNA breaking-rejoining enzymes"/>
    <property type="match status" value="1"/>
</dbReference>
<dbReference type="InterPro" id="IPR025269">
    <property type="entry name" value="SAM-like_dom"/>
</dbReference>
<dbReference type="PANTHER" id="PTHR30349">
    <property type="entry name" value="PHAGE INTEGRASE-RELATED"/>
    <property type="match status" value="1"/>
</dbReference>
<reference evidence="6 7" key="1">
    <citation type="submission" date="2013-11" db="EMBL/GenBank/DDBJ databases">
        <title>Single cell genomics of uncultured Tannerella BU063 (oral taxon 286).</title>
        <authorList>
            <person name="Beall C.J."/>
            <person name="Campbell A.G."/>
            <person name="Griffen A.L."/>
            <person name="Podar M."/>
            <person name="Leys E.J."/>
        </authorList>
    </citation>
    <scope>NUCLEOTIDE SEQUENCE [LARGE SCALE GENOMIC DNA]</scope>
    <source>
        <strain evidence="6">Cell 2</strain>
    </source>
</reference>
<dbReference type="PROSITE" id="PS51898">
    <property type="entry name" value="TYR_RECOMBINASE"/>
    <property type="match status" value="1"/>
</dbReference>
<dbReference type="CDD" id="cd01185">
    <property type="entry name" value="INTN1_C_like"/>
    <property type="match status" value="1"/>
</dbReference>
<dbReference type="Gene3D" id="1.10.443.10">
    <property type="entry name" value="Intergrase catalytic core"/>
    <property type="match status" value="1"/>
</dbReference>
<dbReference type="InterPro" id="IPR011010">
    <property type="entry name" value="DNA_brk_join_enz"/>
</dbReference>
<evidence type="ECO:0000256" key="3">
    <source>
        <dbReference type="ARBA" id="ARBA00023172"/>
    </source>
</evidence>
<proteinExistence type="inferred from homology"/>
<feature type="domain" description="Tyr recombinase" evidence="5">
    <location>
        <begin position="212"/>
        <end position="387"/>
    </location>
</feature>
<comment type="similarity">
    <text evidence="1">Belongs to the 'phage' integrase family.</text>
</comment>
<evidence type="ECO:0000259" key="5">
    <source>
        <dbReference type="PROSITE" id="PS51898"/>
    </source>
</evidence>
<accession>W2C910</accession>
<evidence type="ECO:0000256" key="1">
    <source>
        <dbReference type="ARBA" id="ARBA00008857"/>
    </source>
</evidence>
<dbReference type="Pfam" id="PF13102">
    <property type="entry name" value="Phage_int_SAM_5"/>
    <property type="match status" value="1"/>
</dbReference>
<dbReference type="Pfam" id="PF17293">
    <property type="entry name" value="Arm-DNA-bind_5"/>
    <property type="match status" value="1"/>
</dbReference>
<dbReference type="PATRIC" id="fig|1411148.3.peg.90"/>
<keyword evidence="2" id="KW-0238">DNA-binding</keyword>
<dbReference type="GO" id="GO:0003677">
    <property type="term" value="F:DNA binding"/>
    <property type="evidence" value="ECO:0007669"/>
    <property type="project" value="UniProtKB-KW"/>
</dbReference>
<evidence type="ECO:0000256" key="4">
    <source>
        <dbReference type="SAM" id="MobiDB-lite"/>
    </source>
</evidence>
<dbReference type="AlphaFoldDB" id="W2C910"/>
<dbReference type="InterPro" id="IPR050090">
    <property type="entry name" value="Tyrosine_recombinase_XerCD"/>
</dbReference>
<dbReference type="InterPro" id="IPR013762">
    <property type="entry name" value="Integrase-like_cat_sf"/>
</dbReference>
<dbReference type="GO" id="GO:0015074">
    <property type="term" value="P:DNA integration"/>
    <property type="evidence" value="ECO:0007669"/>
    <property type="project" value="InterPro"/>
</dbReference>
<keyword evidence="3" id="KW-0233">DNA recombination</keyword>
<dbReference type="InterPro" id="IPR010998">
    <property type="entry name" value="Integrase_recombinase_N"/>
</dbReference>
<feature type="region of interest" description="Disordered" evidence="4">
    <location>
        <begin position="393"/>
        <end position="415"/>
    </location>
</feature>
<sequence>MRSTFRILFYINRNKTKKNGKAAVLCRITVDGRSAVIATGEECAPEAWQTKSGETGDRKINLRLQALRERIEASYTTLLRREGVVSVERLKLRLQGVNETPTMLLETSAEELRAVEACVGRSRSPGTYKKNCRSDSGLRDFVRSRGEMDIPIPALAPDFFEAYRFYLKRRGYAASTTNRYLHWLGRLIKRAVARGVIRFNPFEGVRYETAKYRPRFLQKHEVERLLAFSVRDEATELSRRMFLFSVFTGLAYADLRALKVSQIETDGAGRRYIRKARQKTREESLVPLHPIAERILSLYLKGDKTADRRIFPDASYDRLAHRLKAVGTACGLREPLTFHVGRHSFGTLTLEAGISMESIARMMGHASVTTTELYARITDQKISEDVDRLIARRRKAEEGGAAPGNRMGKSPEQGA</sequence>
<evidence type="ECO:0000313" key="6">
    <source>
        <dbReference type="EMBL" id="ETK02956.1"/>
    </source>
</evidence>
<dbReference type="Proteomes" id="UP000018837">
    <property type="component" value="Unassembled WGS sequence"/>
</dbReference>